<sequence>MTQHGRRGQNYTLSCSKNCPIPSGPFPGWDRRTSERLPSQIQDLLTPGTLNNNRYGGIGRASQRVDHTPSIAFPKPVRPRGSKRSLLGLTWILGDRIRCPEATSSHNRSLALADRLAVMPTKEECNLQLGRLDGIWVGFLDR</sequence>
<accession>A0ACC0C7S5</accession>
<dbReference type="EMBL" id="CM044701">
    <property type="protein sequence ID" value="KAI5680853.1"/>
    <property type="molecule type" value="Genomic_DNA"/>
</dbReference>
<gene>
    <name evidence="1" type="ORF">M9H77_02080</name>
</gene>
<evidence type="ECO:0000313" key="2">
    <source>
        <dbReference type="Proteomes" id="UP001060085"/>
    </source>
</evidence>
<evidence type="ECO:0000313" key="1">
    <source>
        <dbReference type="EMBL" id="KAI5680853.1"/>
    </source>
</evidence>
<name>A0ACC0C7S5_CATRO</name>
<comment type="caution">
    <text evidence="1">The sequence shown here is derived from an EMBL/GenBank/DDBJ whole genome shotgun (WGS) entry which is preliminary data.</text>
</comment>
<reference evidence="2" key="1">
    <citation type="journal article" date="2023" name="Nat. Plants">
        <title>Single-cell RNA sequencing provides a high-resolution roadmap for understanding the multicellular compartmentation of specialized metabolism.</title>
        <authorList>
            <person name="Sun S."/>
            <person name="Shen X."/>
            <person name="Li Y."/>
            <person name="Li Y."/>
            <person name="Wang S."/>
            <person name="Li R."/>
            <person name="Zhang H."/>
            <person name="Shen G."/>
            <person name="Guo B."/>
            <person name="Wei J."/>
            <person name="Xu J."/>
            <person name="St-Pierre B."/>
            <person name="Chen S."/>
            <person name="Sun C."/>
        </authorList>
    </citation>
    <scope>NUCLEOTIDE SEQUENCE [LARGE SCALE GENOMIC DNA]</scope>
</reference>
<proteinExistence type="predicted"/>
<protein>
    <submittedName>
        <fullName evidence="1">Uncharacterized protein</fullName>
    </submittedName>
</protein>
<dbReference type="Proteomes" id="UP001060085">
    <property type="component" value="Linkage Group LG01"/>
</dbReference>
<keyword evidence="2" id="KW-1185">Reference proteome</keyword>
<organism evidence="1 2">
    <name type="scientific">Catharanthus roseus</name>
    <name type="common">Madagascar periwinkle</name>
    <name type="synonym">Vinca rosea</name>
    <dbReference type="NCBI Taxonomy" id="4058"/>
    <lineage>
        <taxon>Eukaryota</taxon>
        <taxon>Viridiplantae</taxon>
        <taxon>Streptophyta</taxon>
        <taxon>Embryophyta</taxon>
        <taxon>Tracheophyta</taxon>
        <taxon>Spermatophyta</taxon>
        <taxon>Magnoliopsida</taxon>
        <taxon>eudicotyledons</taxon>
        <taxon>Gunneridae</taxon>
        <taxon>Pentapetalae</taxon>
        <taxon>asterids</taxon>
        <taxon>lamiids</taxon>
        <taxon>Gentianales</taxon>
        <taxon>Apocynaceae</taxon>
        <taxon>Rauvolfioideae</taxon>
        <taxon>Vinceae</taxon>
        <taxon>Catharanthinae</taxon>
        <taxon>Catharanthus</taxon>
    </lineage>
</organism>